<proteinExistence type="inferred from homology"/>
<dbReference type="OrthoDB" id="9810761at2"/>
<dbReference type="PANTHER" id="PTHR30486">
    <property type="entry name" value="TWITCHING MOTILITY PROTEIN PILT"/>
    <property type="match status" value="1"/>
</dbReference>
<reference evidence="3" key="1">
    <citation type="submission" date="2009-07" db="EMBL/GenBank/DDBJ databases">
        <title>Complete sequence of Geobacter sp. M21.</title>
        <authorList>
            <consortium name="US DOE Joint Genome Institute"/>
            <person name="Lucas S."/>
            <person name="Copeland A."/>
            <person name="Lapidus A."/>
            <person name="Glavina del Rio T."/>
            <person name="Dalin E."/>
            <person name="Tice H."/>
            <person name="Bruce D."/>
            <person name="Goodwin L."/>
            <person name="Pitluck S."/>
            <person name="Saunders E."/>
            <person name="Brettin T."/>
            <person name="Detter J.C."/>
            <person name="Han C."/>
            <person name="Larimer F."/>
            <person name="Land M."/>
            <person name="Hauser L."/>
            <person name="Kyrpides N."/>
            <person name="Ovchinnikova G."/>
            <person name="Lovley D."/>
        </authorList>
    </citation>
    <scope>NUCLEOTIDE SEQUENCE [LARGE SCALE GENOMIC DNA]</scope>
    <source>
        <strain evidence="3">M21</strain>
    </source>
</reference>
<dbReference type="SUPFAM" id="SSF52540">
    <property type="entry name" value="P-loop containing nucleoside triphosphate hydrolases"/>
    <property type="match status" value="1"/>
</dbReference>
<evidence type="ECO:0000313" key="3">
    <source>
        <dbReference type="EMBL" id="ACT19233.1"/>
    </source>
</evidence>
<organism evidence="3">
    <name type="scientific">Geobacter sp. (strain M21)</name>
    <dbReference type="NCBI Taxonomy" id="443144"/>
    <lineage>
        <taxon>Bacteria</taxon>
        <taxon>Pseudomonadati</taxon>
        <taxon>Thermodesulfobacteriota</taxon>
        <taxon>Desulfuromonadia</taxon>
        <taxon>Geobacterales</taxon>
        <taxon>Geobacteraceae</taxon>
        <taxon>Geobacter</taxon>
    </lineage>
</organism>
<dbReference type="EMBL" id="CP001661">
    <property type="protein sequence ID" value="ACT19233.1"/>
    <property type="molecule type" value="Genomic_DNA"/>
</dbReference>
<evidence type="ECO:0000256" key="1">
    <source>
        <dbReference type="ARBA" id="ARBA00006611"/>
    </source>
</evidence>
<gene>
    <name evidence="3" type="ordered locus">GM21_3206</name>
</gene>
<feature type="domain" description="Bacterial type II secretion system protein E" evidence="2">
    <location>
        <begin position="87"/>
        <end position="367"/>
    </location>
</feature>
<dbReference type="Gene3D" id="3.30.450.380">
    <property type="match status" value="1"/>
</dbReference>
<evidence type="ECO:0000259" key="2">
    <source>
        <dbReference type="Pfam" id="PF00437"/>
    </source>
</evidence>
<dbReference type="PANTHER" id="PTHR30486:SF15">
    <property type="entry name" value="TYPE II_IV SECRETION SYSTEM ATPASE"/>
    <property type="match status" value="1"/>
</dbReference>
<dbReference type="eggNOG" id="COG4962">
    <property type="taxonomic scope" value="Bacteria"/>
</dbReference>
<dbReference type="AlphaFoldDB" id="C6E414"/>
<dbReference type="CDD" id="cd01130">
    <property type="entry name" value="VirB11-like_ATPase"/>
    <property type="match status" value="1"/>
</dbReference>
<name>C6E414_GEOSM</name>
<dbReference type="KEGG" id="gem:GM21_3206"/>
<dbReference type="HOGENOM" id="CLU_005379_4_1_7"/>
<dbReference type="InterPro" id="IPR050921">
    <property type="entry name" value="T4SS_GSP_E_ATPase"/>
</dbReference>
<comment type="similarity">
    <text evidence="1">Belongs to the GSP E family.</text>
</comment>
<dbReference type="STRING" id="443144.GM21_3206"/>
<protein>
    <submittedName>
        <fullName evidence="3">Type II secretion system protein E</fullName>
    </submittedName>
</protein>
<dbReference type="Gene3D" id="3.40.50.300">
    <property type="entry name" value="P-loop containing nucleotide triphosphate hydrolases"/>
    <property type="match status" value="1"/>
</dbReference>
<accession>C6E414</accession>
<dbReference type="Pfam" id="PF00437">
    <property type="entry name" value="T2SSE"/>
    <property type="match status" value="1"/>
</dbReference>
<dbReference type="InterPro" id="IPR001482">
    <property type="entry name" value="T2SS/T4SS_dom"/>
</dbReference>
<dbReference type="GO" id="GO:0016887">
    <property type="term" value="F:ATP hydrolysis activity"/>
    <property type="evidence" value="ECO:0007669"/>
    <property type="project" value="InterPro"/>
</dbReference>
<dbReference type="InterPro" id="IPR027417">
    <property type="entry name" value="P-loop_NTPase"/>
</dbReference>
<sequence length="437" mass="48563">MLLDGIKPQAVQGPAATESELFKEMKTRIHRRLIDSIDLAKMDLMRNSEMVSQIRGVIENLIVGEGIPLNQMERDRLVLEIQHETFGLGPLEPLLADDDISDILVNDSSNVYIEKGGKLQKTEVCFRDNAHLMQIIERIVSKIGRRIDESSPYVDARLPDGSRVNAIIPPLALNGPVLSIRRFGLEPLVMRDLLKLQALDQRMAELLEAAVQTRLNILISGGTGTGKTTLLNVLSAFIPGGERLITIEDSAELHLKQEHVVRLETRPPNLEGRGEVTSRDLLKNALRMRPDRIIIGEVRGGEALDLLQAMNTGHDGSLSTVHANTTRDALSRLETMVLMAGLDLPERAIKEQMASALDLVVQLVRFSDGTRKVVKLSEVTGMEGNTIVMHDVIVFQQKGIDRQGNVIGEFRATGVRPRFAERFKLFGFELPAIMFEN</sequence>